<keyword evidence="2 7" id="KW-0812">Transmembrane</keyword>
<dbReference type="GO" id="GO:0005524">
    <property type="term" value="F:ATP binding"/>
    <property type="evidence" value="ECO:0007669"/>
    <property type="project" value="UniProtKB-KW"/>
</dbReference>
<feature type="transmembrane region" description="Helical" evidence="7">
    <location>
        <begin position="244"/>
        <end position="272"/>
    </location>
</feature>
<dbReference type="Proteomes" id="UP000198508">
    <property type="component" value="Unassembled WGS sequence"/>
</dbReference>
<dbReference type="InterPro" id="IPR003439">
    <property type="entry name" value="ABC_transporter-like_ATP-bd"/>
</dbReference>
<feature type="transmembrane region" description="Helical" evidence="7">
    <location>
        <begin position="137"/>
        <end position="155"/>
    </location>
</feature>
<dbReference type="PROSITE" id="PS50929">
    <property type="entry name" value="ABC_TM1F"/>
    <property type="match status" value="1"/>
</dbReference>
<protein>
    <submittedName>
        <fullName evidence="10">ABC-type multidrug transport system, ATPase and permease component</fullName>
    </submittedName>
</protein>
<dbReference type="Gene3D" id="3.40.50.300">
    <property type="entry name" value="P-loop containing nucleotide triphosphate hydrolases"/>
    <property type="match status" value="1"/>
</dbReference>
<dbReference type="PANTHER" id="PTHR43394:SF1">
    <property type="entry name" value="ATP-BINDING CASSETTE SUB-FAMILY B MEMBER 10, MITOCHONDRIAL"/>
    <property type="match status" value="1"/>
</dbReference>
<dbReference type="SUPFAM" id="SSF52540">
    <property type="entry name" value="P-loop containing nucleoside triphosphate hydrolases"/>
    <property type="match status" value="1"/>
</dbReference>
<keyword evidence="11" id="KW-1185">Reference proteome</keyword>
<dbReference type="EMBL" id="FOIM01000003">
    <property type="protein sequence ID" value="SET19478.1"/>
    <property type="molecule type" value="Genomic_DNA"/>
</dbReference>
<dbReference type="Pfam" id="PF00664">
    <property type="entry name" value="ABC_membrane"/>
    <property type="match status" value="1"/>
</dbReference>
<dbReference type="SMART" id="SM00382">
    <property type="entry name" value="AAA"/>
    <property type="match status" value="1"/>
</dbReference>
<evidence type="ECO:0000256" key="7">
    <source>
        <dbReference type="SAM" id="Phobius"/>
    </source>
</evidence>
<dbReference type="Gene3D" id="1.20.1560.10">
    <property type="entry name" value="ABC transporter type 1, transmembrane domain"/>
    <property type="match status" value="1"/>
</dbReference>
<dbReference type="InterPro" id="IPR039421">
    <property type="entry name" value="Type_1_exporter"/>
</dbReference>
<evidence type="ECO:0000256" key="1">
    <source>
        <dbReference type="ARBA" id="ARBA00004651"/>
    </source>
</evidence>
<dbReference type="SUPFAM" id="SSF90123">
    <property type="entry name" value="ABC transporter transmembrane region"/>
    <property type="match status" value="1"/>
</dbReference>
<evidence type="ECO:0000256" key="6">
    <source>
        <dbReference type="ARBA" id="ARBA00023136"/>
    </source>
</evidence>
<feature type="domain" description="ABC transmembrane type-1" evidence="9">
    <location>
        <begin position="29"/>
        <end position="307"/>
    </location>
</feature>
<dbReference type="STRING" id="460384.SAMN05216313_1035"/>
<evidence type="ECO:0000313" key="10">
    <source>
        <dbReference type="EMBL" id="SET19478.1"/>
    </source>
</evidence>
<evidence type="ECO:0000256" key="5">
    <source>
        <dbReference type="ARBA" id="ARBA00022989"/>
    </source>
</evidence>
<dbReference type="InterPro" id="IPR011527">
    <property type="entry name" value="ABC1_TM_dom"/>
</dbReference>
<dbReference type="CDD" id="cd07346">
    <property type="entry name" value="ABC_6TM_exporters"/>
    <property type="match status" value="1"/>
</dbReference>
<dbReference type="PROSITE" id="PS00211">
    <property type="entry name" value="ABC_TRANSPORTER_1"/>
    <property type="match status" value="1"/>
</dbReference>
<dbReference type="Pfam" id="PF00005">
    <property type="entry name" value="ABC_tran"/>
    <property type="match status" value="1"/>
</dbReference>
<evidence type="ECO:0000313" key="11">
    <source>
        <dbReference type="Proteomes" id="UP000198508"/>
    </source>
</evidence>
<dbReference type="PROSITE" id="PS50893">
    <property type="entry name" value="ABC_TRANSPORTER_2"/>
    <property type="match status" value="1"/>
</dbReference>
<dbReference type="InterPro" id="IPR003593">
    <property type="entry name" value="AAA+_ATPase"/>
</dbReference>
<feature type="transmembrane region" description="Helical" evidence="7">
    <location>
        <begin position="25"/>
        <end position="43"/>
    </location>
</feature>
<proteinExistence type="predicted"/>
<keyword evidence="6 7" id="KW-0472">Membrane</keyword>
<dbReference type="GO" id="GO:0005886">
    <property type="term" value="C:plasma membrane"/>
    <property type="evidence" value="ECO:0007669"/>
    <property type="project" value="UniProtKB-SubCell"/>
</dbReference>
<dbReference type="RefSeq" id="WP_166434971.1">
    <property type="nucleotide sequence ID" value="NZ_DAINWJ010000479.1"/>
</dbReference>
<evidence type="ECO:0000259" key="9">
    <source>
        <dbReference type="PROSITE" id="PS50929"/>
    </source>
</evidence>
<gene>
    <name evidence="10" type="ORF">SAMN05216313_1035</name>
</gene>
<organism evidence="10 11">
    <name type="scientific">Enterocloster lavalensis</name>
    <dbReference type="NCBI Taxonomy" id="460384"/>
    <lineage>
        <taxon>Bacteria</taxon>
        <taxon>Bacillati</taxon>
        <taxon>Bacillota</taxon>
        <taxon>Clostridia</taxon>
        <taxon>Lachnospirales</taxon>
        <taxon>Lachnospiraceae</taxon>
        <taxon>Enterocloster</taxon>
    </lineage>
</organism>
<keyword evidence="3" id="KW-0547">Nucleotide-binding</keyword>
<evidence type="ECO:0000256" key="3">
    <source>
        <dbReference type="ARBA" id="ARBA00022741"/>
    </source>
</evidence>
<feature type="transmembrane region" description="Helical" evidence="7">
    <location>
        <begin position="63"/>
        <end position="85"/>
    </location>
</feature>
<accession>A0A1I0CIQ4</accession>
<evidence type="ECO:0000259" key="8">
    <source>
        <dbReference type="PROSITE" id="PS50893"/>
    </source>
</evidence>
<feature type="transmembrane region" description="Helical" evidence="7">
    <location>
        <begin position="161"/>
        <end position="181"/>
    </location>
</feature>
<keyword evidence="5 7" id="KW-1133">Transmembrane helix</keyword>
<feature type="domain" description="ABC transporter" evidence="8">
    <location>
        <begin position="331"/>
        <end position="551"/>
    </location>
</feature>
<dbReference type="InterPro" id="IPR036640">
    <property type="entry name" value="ABC1_TM_sf"/>
</dbReference>
<dbReference type="GO" id="GO:0016887">
    <property type="term" value="F:ATP hydrolysis activity"/>
    <property type="evidence" value="ECO:0007669"/>
    <property type="project" value="InterPro"/>
</dbReference>
<dbReference type="GO" id="GO:0015421">
    <property type="term" value="F:ABC-type oligopeptide transporter activity"/>
    <property type="evidence" value="ECO:0007669"/>
    <property type="project" value="TreeGrafter"/>
</dbReference>
<evidence type="ECO:0000256" key="4">
    <source>
        <dbReference type="ARBA" id="ARBA00022840"/>
    </source>
</evidence>
<comment type="subcellular location">
    <subcellularLocation>
        <location evidence="1">Cell membrane</location>
        <topology evidence="1">Multi-pass membrane protein</topology>
    </subcellularLocation>
</comment>
<dbReference type="InterPro" id="IPR017871">
    <property type="entry name" value="ABC_transporter-like_CS"/>
</dbReference>
<dbReference type="InterPro" id="IPR027417">
    <property type="entry name" value="P-loop_NTPase"/>
</dbReference>
<dbReference type="PANTHER" id="PTHR43394">
    <property type="entry name" value="ATP-DEPENDENT PERMEASE MDL1, MITOCHONDRIAL"/>
    <property type="match status" value="1"/>
</dbReference>
<evidence type="ECO:0000256" key="2">
    <source>
        <dbReference type="ARBA" id="ARBA00022692"/>
    </source>
</evidence>
<keyword evidence="4" id="KW-0067">ATP-binding</keyword>
<name>A0A1I0CIQ4_9FIRM</name>
<dbReference type="AlphaFoldDB" id="A0A1I0CIQ4"/>
<reference evidence="11" key="1">
    <citation type="submission" date="2016-10" db="EMBL/GenBank/DDBJ databases">
        <authorList>
            <person name="Varghese N."/>
            <person name="Submissions S."/>
        </authorList>
    </citation>
    <scope>NUCLEOTIDE SEQUENCE [LARGE SCALE GENOMIC DNA]</scope>
    <source>
        <strain evidence="11">NLAE-zl-G277</strain>
    </source>
</reference>
<sequence length="551" mass="62809">MLNQNNSHFHPKINEIFKPLKKMQLLTELLFLAMISAKFTLLIQVQRTIDSISPDNTAGTQRYLKLCALLILLFFLINCVFQYFFRNLQYNSHYTLIKSLFGLALEKDCAFHEKYVSSAVLSMVKDDSKFISDWKSIGIITVTGNVVTMVFAFVIMLRYSVLIAAVIFLAILLCFCITQYISKIISAKTYDLQVSNTEMNRKIIDYLNGIRDIKQLKKEPFFRDQLVNFIDRNTCRHSRGISQYYSVFTSIYAVLTTALPVLSILIGVILILQQQYTIGSMIAVFALAENLQEPVLTIPDFLNLRRQALAMQSKILPVLQASPADYATKTLESMEAFSFHSDSYAFQDGKTILRHVDFVVRKGKPVIVKGESGKGKTSLFNLISRFYSTQEQPVSMEYNGIPVETIPPWLYYQHVLQAQQQPCIFQDTVLKNITLGEACDTQALEKVLHTACLEEFVASKGLDFQITQNGENISGGQRQRIGLARVLLREPDILMLDEPTSALDPELVSVLTERVAQYCLHHGIALILISHNDSFEQYYREMRIPVEFVWV</sequence>